<protein>
    <submittedName>
        <fullName evidence="2">Uncharacterized protein</fullName>
    </submittedName>
</protein>
<comment type="caution">
    <text evidence="2">The sequence shown here is derived from an EMBL/GenBank/DDBJ whole genome shotgun (WGS) entry which is preliminary data.</text>
</comment>
<gene>
    <name evidence="2" type="ORF">INT45_002117</name>
</gene>
<evidence type="ECO:0000256" key="1">
    <source>
        <dbReference type="SAM" id="MobiDB-lite"/>
    </source>
</evidence>
<dbReference type="EMBL" id="JAEPRB010000004">
    <property type="protein sequence ID" value="KAG2227879.1"/>
    <property type="molecule type" value="Genomic_DNA"/>
</dbReference>
<proteinExistence type="predicted"/>
<feature type="region of interest" description="Disordered" evidence="1">
    <location>
        <begin position="1"/>
        <end position="195"/>
    </location>
</feature>
<dbReference type="Proteomes" id="UP000646827">
    <property type="component" value="Unassembled WGS sequence"/>
</dbReference>
<evidence type="ECO:0000313" key="2">
    <source>
        <dbReference type="EMBL" id="KAG2227879.1"/>
    </source>
</evidence>
<organism evidence="2 3">
    <name type="scientific">Circinella minor</name>
    <dbReference type="NCBI Taxonomy" id="1195481"/>
    <lineage>
        <taxon>Eukaryota</taxon>
        <taxon>Fungi</taxon>
        <taxon>Fungi incertae sedis</taxon>
        <taxon>Mucoromycota</taxon>
        <taxon>Mucoromycotina</taxon>
        <taxon>Mucoromycetes</taxon>
        <taxon>Mucorales</taxon>
        <taxon>Lichtheimiaceae</taxon>
        <taxon>Circinella</taxon>
    </lineage>
</organism>
<feature type="compositionally biased region" description="Basic and acidic residues" evidence="1">
    <location>
        <begin position="54"/>
        <end position="68"/>
    </location>
</feature>
<reference evidence="2 3" key="1">
    <citation type="submission" date="2020-12" db="EMBL/GenBank/DDBJ databases">
        <title>Metabolic potential, ecology and presence of endohyphal bacteria is reflected in genomic diversity of Mucoromycotina.</title>
        <authorList>
            <person name="Muszewska A."/>
            <person name="Okrasinska A."/>
            <person name="Steczkiewicz K."/>
            <person name="Drgas O."/>
            <person name="Orlowska M."/>
            <person name="Perlinska-Lenart U."/>
            <person name="Aleksandrzak-Piekarczyk T."/>
            <person name="Szatraj K."/>
            <person name="Zielenkiewicz U."/>
            <person name="Pilsyk S."/>
            <person name="Malc E."/>
            <person name="Mieczkowski P."/>
            <person name="Kruszewska J.S."/>
            <person name="Biernat P."/>
            <person name="Pawlowska J."/>
        </authorList>
    </citation>
    <scope>NUCLEOTIDE SEQUENCE [LARGE SCALE GENOMIC DNA]</scope>
    <source>
        <strain evidence="2 3">CBS 142.35</strain>
    </source>
</reference>
<feature type="compositionally biased region" description="Basic and acidic residues" evidence="1">
    <location>
        <begin position="11"/>
        <end position="25"/>
    </location>
</feature>
<dbReference type="OrthoDB" id="2281054at2759"/>
<feature type="compositionally biased region" description="Basic and acidic residues" evidence="1">
    <location>
        <begin position="32"/>
        <end position="44"/>
    </location>
</feature>
<name>A0A8H7SCN7_9FUNG</name>
<evidence type="ECO:0000313" key="3">
    <source>
        <dbReference type="Proteomes" id="UP000646827"/>
    </source>
</evidence>
<sequence>MSYPNPIIGEENIKVDKLGNSRVEEDKEDPEEMTRHQMRNEQRRAQLGLAASPPDRRRGPDRGLEDNWTKSQGNDQSFVTSEEQDLPPQSNRQGDFTYNNNEKKTRQGWGDPIEAQTAHEEFDPNDPGSGEKQSATTTSADDDNSGNYKTLDEYHPKNLPEGLGRMKARAPNSVPIDASQEPKNATRIHESMDTR</sequence>
<accession>A0A8H7SCN7</accession>
<feature type="compositionally biased region" description="Polar residues" evidence="1">
    <location>
        <begin position="69"/>
        <end position="100"/>
    </location>
</feature>
<keyword evidence="3" id="KW-1185">Reference proteome</keyword>
<dbReference type="AlphaFoldDB" id="A0A8H7SCN7"/>